<evidence type="ECO:0000313" key="2">
    <source>
        <dbReference type="Proteomes" id="UP000022910"/>
    </source>
</evidence>
<reference evidence="1 2" key="1">
    <citation type="submission" date="2014-02" db="EMBL/GenBank/DDBJ databases">
        <title>Single nucleus genome sequencing reveals high similarity among nuclei of an endomycorrhizal fungus.</title>
        <authorList>
            <person name="Lin K."/>
            <person name="Geurts R."/>
            <person name="Zhang Z."/>
            <person name="Limpens E."/>
            <person name="Saunders D.G."/>
            <person name="Mu D."/>
            <person name="Pang E."/>
            <person name="Cao H."/>
            <person name="Cha H."/>
            <person name="Lin T."/>
            <person name="Zhou Q."/>
            <person name="Shang Y."/>
            <person name="Li Y."/>
            <person name="Ivanov S."/>
            <person name="Sharma T."/>
            <person name="Velzen R.V."/>
            <person name="Ruijter N.D."/>
            <person name="Aanen D.K."/>
            <person name="Win J."/>
            <person name="Kamoun S."/>
            <person name="Bisseling T."/>
            <person name="Huang S."/>
        </authorList>
    </citation>
    <scope>NUCLEOTIDE SEQUENCE [LARGE SCALE GENOMIC DNA]</scope>
    <source>
        <strain evidence="2">DAOM197198w</strain>
    </source>
</reference>
<evidence type="ECO:0000313" key="1">
    <source>
        <dbReference type="EMBL" id="EXX57865.1"/>
    </source>
</evidence>
<proteinExistence type="predicted"/>
<dbReference type="Proteomes" id="UP000022910">
    <property type="component" value="Unassembled WGS sequence"/>
</dbReference>
<dbReference type="OrthoDB" id="2418219at2759"/>
<sequence>MELVKISGMNSFDPTPKLKSSPIPILFISFNRRDTNCIHCGEEYTKTLFCNNQRYCKKCLSCYLTAIADHNIYLDEYNVMMDLECTKHEIRTKEPQVIQECCRNCLKFSHNDIQIMFGLINFDQKNYSNYLFTMVAQYS</sequence>
<organism evidence="1 2">
    <name type="scientific">Rhizophagus irregularis (strain DAOM 197198w)</name>
    <name type="common">Glomus intraradices</name>
    <dbReference type="NCBI Taxonomy" id="1432141"/>
    <lineage>
        <taxon>Eukaryota</taxon>
        <taxon>Fungi</taxon>
        <taxon>Fungi incertae sedis</taxon>
        <taxon>Mucoromycota</taxon>
        <taxon>Glomeromycotina</taxon>
        <taxon>Glomeromycetes</taxon>
        <taxon>Glomerales</taxon>
        <taxon>Glomeraceae</taxon>
        <taxon>Rhizophagus</taxon>
    </lineage>
</organism>
<keyword evidence="2" id="KW-1185">Reference proteome</keyword>
<dbReference type="AlphaFoldDB" id="A0A015IUA2"/>
<dbReference type="EMBL" id="JEMT01027211">
    <property type="protein sequence ID" value="EXX57865.1"/>
    <property type="molecule type" value="Genomic_DNA"/>
</dbReference>
<name>A0A015IUA2_RHIIW</name>
<accession>A0A015IUA2</accession>
<comment type="caution">
    <text evidence="1">The sequence shown here is derived from an EMBL/GenBank/DDBJ whole genome shotgun (WGS) entry which is preliminary data.</text>
</comment>
<dbReference type="HOGENOM" id="CLU_150194_0_0_1"/>
<protein>
    <submittedName>
        <fullName evidence="1">Uncharacterized protein</fullName>
    </submittedName>
</protein>
<gene>
    <name evidence="1" type="ORF">RirG_203110</name>
</gene>